<dbReference type="OrthoDB" id="6507515at2759"/>
<protein>
    <submittedName>
        <fullName evidence="3">Uncharacterized protein</fullName>
    </submittedName>
</protein>
<comment type="caution">
    <text evidence="3">The sequence shown here is derived from an EMBL/GenBank/DDBJ whole genome shotgun (WGS) entry which is preliminary data.</text>
</comment>
<evidence type="ECO:0000256" key="1">
    <source>
        <dbReference type="SAM" id="Coils"/>
    </source>
</evidence>
<feature type="compositionally biased region" description="Polar residues" evidence="2">
    <location>
        <begin position="1"/>
        <end position="22"/>
    </location>
</feature>
<organism evidence="3 4">
    <name type="scientific">Owenia fusiformis</name>
    <name type="common">Polychaete worm</name>
    <dbReference type="NCBI Taxonomy" id="6347"/>
    <lineage>
        <taxon>Eukaryota</taxon>
        <taxon>Metazoa</taxon>
        <taxon>Spiralia</taxon>
        <taxon>Lophotrochozoa</taxon>
        <taxon>Annelida</taxon>
        <taxon>Polychaeta</taxon>
        <taxon>Sedentaria</taxon>
        <taxon>Canalipalpata</taxon>
        <taxon>Sabellida</taxon>
        <taxon>Oweniida</taxon>
        <taxon>Oweniidae</taxon>
        <taxon>Owenia</taxon>
    </lineage>
</organism>
<dbReference type="AlphaFoldDB" id="A0A8J1U9P7"/>
<feature type="compositionally biased region" description="Polar residues" evidence="2">
    <location>
        <begin position="44"/>
        <end position="76"/>
    </location>
</feature>
<reference evidence="3" key="1">
    <citation type="submission" date="2022-03" db="EMBL/GenBank/DDBJ databases">
        <authorList>
            <person name="Martin C."/>
        </authorList>
    </citation>
    <scope>NUCLEOTIDE SEQUENCE</scope>
</reference>
<dbReference type="EMBL" id="CAIIXF020000001">
    <property type="protein sequence ID" value="CAH1773340.1"/>
    <property type="molecule type" value="Genomic_DNA"/>
</dbReference>
<dbReference type="Gene3D" id="3.30.70.1820">
    <property type="entry name" value="L1 transposable element, RRM domain"/>
    <property type="match status" value="1"/>
</dbReference>
<feature type="region of interest" description="Disordered" evidence="2">
    <location>
        <begin position="1"/>
        <end position="76"/>
    </location>
</feature>
<accession>A0A8J1U9P7</accession>
<feature type="compositionally biased region" description="Basic and acidic residues" evidence="2">
    <location>
        <begin position="31"/>
        <end position="43"/>
    </location>
</feature>
<evidence type="ECO:0000313" key="4">
    <source>
        <dbReference type="Proteomes" id="UP000749559"/>
    </source>
</evidence>
<gene>
    <name evidence="3" type="ORF">OFUS_LOCUS953</name>
</gene>
<sequence>MRKTAINNQNSDSSRTVNNSGSFFRKLVTRTARDNHKKTENKKQNTVANINNPNKMASSTRSGNKKQNPTDLNTNTDNQEISNVILAALDPKFDELFEQLRKTDRKVDEINQKLEARIESSEKKLDKIETQLEKPEELRFVRELFIRDIELDIINKKRNLIMFDLPENQENTDLKETVESRLQQLNEGAHTTVQNCYRIGRPTTTSVQGGKSQRPRPVLIQFESEKEANAIKRLVWSKKAKSNVRIGEDLPEDARAIQNLAYKLYTKEAKQQRKKVKWVGVRVYIDGNPVNMDDIYKEIITKRLNKK</sequence>
<evidence type="ECO:0000313" key="3">
    <source>
        <dbReference type="EMBL" id="CAH1773340.1"/>
    </source>
</evidence>
<name>A0A8J1U9P7_OWEFU</name>
<keyword evidence="4" id="KW-1185">Reference proteome</keyword>
<feature type="coiled-coil region" evidence="1">
    <location>
        <begin position="93"/>
        <end position="138"/>
    </location>
</feature>
<dbReference type="Proteomes" id="UP000749559">
    <property type="component" value="Unassembled WGS sequence"/>
</dbReference>
<evidence type="ECO:0000256" key="2">
    <source>
        <dbReference type="SAM" id="MobiDB-lite"/>
    </source>
</evidence>
<proteinExistence type="predicted"/>
<keyword evidence="1" id="KW-0175">Coiled coil</keyword>